<feature type="compositionally biased region" description="Low complexity" evidence="8">
    <location>
        <begin position="327"/>
        <end position="341"/>
    </location>
</feature>
<keyword evidence="2" id="KW-0698">rRNA processing</keyword>
<name>A0ABR3VFL3_HUMIN</name>
<feature type="region of interest" description="Disordered" evidence="8">
    <location>
        <begin position="322"/>
        <end position="389"/>
    </location>
</feature>
<evidence type="ECO:0000256" key="3">
    <source>
        <dbReference type="ARBA" id="ARBA00022603"/>
    </source>
</evidence>
<evidence type="ECO:0000313" key="11">
    <source>
        <dbReference type="Proteomes" id="UP001583172"/>
    </source>
</evidence>
<keyword evidence="3" id="KW-0489">Methyltransferase</keyword>
<evidence type="ECO:0000256" key="1">
    <source>
        <dbReference type="ARBA" id="ARBA00009258"/>
    </source>
</evidence>
<sequence length="862" mass="93673">MDSEKRTEIIHDLDEQYHRAAHEIDLIIRDEETRRSKVRTLVFRDDASSLKDQLAQRDLRVRELVEQIDAIRAQLDEAHEKSRRQEKLVQSQAREINNLKEELSAINDMAQDSAKILSEKLALAREVALLKPELEHLKSQLAHQKDVLAEKLALERQLNTLEVELANEKRAAQRAAQKHESENGAEEDLRKQLRDMEKELAKERRRADDLAKTQDERSKEMEKELQALREQVKKAETNGSATASGDDEAKEKVARLREKLAKAREALEAEREAKEQLRKENEQAQVDFEERQEAMGDKVEMLRNKLRDTREELKKCKAELEKAQERAAAQSSSATTTTTTTVPLKGPGKAANAKKKRSPDDILREDKILMTPGTADDRPKRPVKKRGFDLSMVGGKSEFSITPFLNKTANNLDALVEEGTPTAAAHPSRATASEEATTTVTSEPPASEAAAPESSSSEPAAAAAAAAAPAPKLVEKRPRGRPRIRPLTDTSASAKNLTKTKSKSAAAAAAAARAEASLDRVAEDPEEEEDSASHEPENRASASTAAAADSSGADPTAETAEAETAETDAVPPLEKPKKKKRKLLGAVNAPATLFDGGEDEGERVLSSAAAAAVAKVSASGVKTAAGAGAKMAGKAGVGAKFGPGVKSAFAGVGGITEPDGNKSSDAYAREAKVQGLKSRAAFKLLELDSKYHLFRRGRGQVVVDLGFAPGSWSQVAADRTAPNGVVVGIDIIPAQPPKGVVLSDMSAPWPQTHGFSVNTLSNPYLRMMNTSGIAFRDHAGSMDLCHAALSFASDTLRPGGHFVCKFYQGREDKELESLLKKMFARVHREKPDSSRSESREAFFVALRRKGDVTLQDIEGHNK</sequence>
<dbReference type="InterPro" id="IPR029063">
    <property type="entry name" value="SAM-dependent_MTases_sf"/>
</dbReference>
<evidence type="ECO:0000259" key="9">
    <source>
        <dbReference type="Pfam" id="PF01728"/>
    </source>
</evidence>
<protein>
    <recommendedName>
        <fullName evidence="6">rRNA methyltransferase 2, mitochondrial</fullName>
    </recommendedName>
</protein>
<dbReference type="EMBL" id="JAZGSY010000105">
    <property type="protein sequence ID" value="KAL1840620.1"/>
    <property type="molecule type" value="Genomic_DNA"/>
</dbReference>
<accession>A0ABR3VFL3</accession>
<dbReference type="InterPro" id="IPR015507">
    <property type="entry name" value="rRNA-MeTfrase_E"/>
</dbReference>
<feature type="coiled-coil region" evidence="7">
    <location>
        <begin position="61"/>
        <end position="109"/>
    </location>
</feature>
<feature type="compositionally biased region" description="Basic and acidic residues" evidence="8">
    <location>
        <begin position="358"/>
        <end position="368"/>
    </location>
</feature>
<dbReference type="PANTHER" id="PTHR10920:SF18">
    <property type="entry name" value="RRNA METHYLTRANSFERASE 2, MITOCHONDRIAL"/>
    <property type="match status" value="1"/>
</dbReference>
<gene>
    <name evidence="10" type="ORF">VTJ49DRAFT_271</name>
</gene>
<evidence type="ECO:0000256" key="4">
    <source>
        <dbReference type="ARBA" id="ARBA00022679"/>
    </source>
</evidence>
<feature type="compositionally biased region" description="Low complexity" evidence="8">
    <location>
        <begin position="427"/>
        <end position="471"/>
    </location>
</feature>
<evidence type="ECO:0000256" key="6">
    <source>
        <dbReference type="ARBA" id="ARBA00041184"/>
    </source>
</evidence>
<evidence type="ECO:0000256" key="5">
    <source>
        <dbReference type="ARBA" id="ARBA00022691"/>
    </source>
</evidence>
<dbReference type="Proteomes" id="UP001583172">
    <property type="component" value="Unassembled WGS sequence"/>
</dbReference>
<feature type="domain" description="Ribosomal RNA methyltransferase FtsJ" evidence="9">
    <location>
        <begin position="677"/>
        <end position="848"/>
    </location>
</feature>
<dbReference type="Pfam" id="PF01728">
    <property type="entry name" value="FtsJ"/>
    <property type="match status" value="1"/>
</dbReference>
<keyword evidence="5" id="KW-0949">S-adenosyl-L-methionine</keyword>
<feature type="compositionally biased region" description="Low complexity" evidence="8">
    <location>
        <begin position="490"/>
        <end position="515"/>
    </location>
</feature>
<dbReference type="InterPro" id="IPR050082">
    <property type="entry name" value="RNA_methyltr_RlmE"/>
</dbReference>
<feature type="compositionally biased region" description="Basic and acidic residues" evidence="8">
    <location>
        <begin position="200"/>
        <end position="236"/>
    </location>
</feature>
<dbReference type="Gene3D" id="3.40.50.150">
    <property type="entry name" value="Vaccinia Virus protein VP39"/>
    <property type="match status" value="1"/>
</dbReference>
<dbReference type="InterPro" id="IPR002877">
    <property type="entry name" value="RNA_MeTrfase_FtsJ_dom"/>
</dbReference>
<keyword evidence="4" id="KW-0808">Transferase</keyword>
<proteinExistence type="inferred from homology"/>
<feature type="region of interest" description="Disordered" evidence="8">
    <location>
        <begin position="267"/>
        <end position="292"/>
    </location>
</feature>
<reference evidence="10 11" key="1">
    <citation type="journal article" date="2024" name="Commun. Biol.">
        <title>Comparative genomic analysis of thermophilic fungi reveals convergent evolutionary adaptations and gene losses.</title>
        <authorList>
            <person name="Steindorff A.S."/>
            <person name="Aguilar-Pontes M.V."/>
            <person name="Robinson A.J."/>
            <person name="Andreopoulos B."/>
            <person name="LaButti K."/>
            <person name="Kuo A."/>
            <person name="Mondo S."/>
            <person name="Riley R."/>
            <person name="Otillar R."/>
            <person name="Haridas S."/>
            <person name="Lipzen A."/>
            <person name="Grimwood J."/>
            <person name="Schmutz J."/>
            <person name="Clum A."/>
            <person name="Reid I.D."/>
            <person name="Moisan M.C."/>
            <person name="Butler G."/>
            <person name="Nguyen T.T.M."/>
            <person name="Dewar K."/>
            <person name="Conant G."/>
            <person name="Drula E."/>
            <person name="Henrissat B."/>
            <person name="Hansel C."/>
            <person name="Singer S."/>
            <person name="Hutchinson M.I."/>
            <person name="de Vries R.P."/>
            <person name="Natvig D.O."/>
            <person name="Powell A.J."/>
            <person name="Tsang A."/>
            <person name="Grigoriev I.V."/>
        </authorList>
    </citation>
    <scope>NUCLEOTIDE SEQUENCE [LARGE SCALE GENOMIC DNA]</scope>
    <source>
        <strain evidence="10 11">CBS 620.91</strain>
    </source>
</reference>
<dbReference type="HAMAP" id="MF_01547">
    <property type="entry name" value="RNA_methyltr_E"/>
    <property type="match status" value="1"/>
</dbReference>
<evidence type="ECO:0000313" key="10">
    <source>
        <dbReference type="EMBL" id="KAL1840620.1"/>
    </source>
</evidence>
<feature type="region of interest" description="Disordered" evidence="8">
    <location>
        <begin position="418"/>
        <end position="581"/>
    </location>
</feature>
<feature type="compositionally biased region" description="Low complexity" evidence="8">
    <location>
        <begin position="540"/>
        <end position="559"/>
    </location>
</feature>
<evidence type="ECO:0000256" key="7">
    <source>
        <dbReference type="SAM" id="Coils"/>
    </source>
</evidence>
<dbReference type="SUPFAM" id="SSF53335">
    <property type="entry name" value="S-adenosyl-L-methionine-dependent methyltransferases"/>
    <property type="match status" value="1"/>
</dbReference>
<keyword evidence="11" id="KW-1185">Reference proteome</keyword>
<dbReference type="CDD" id="cd02440">
    <property type="entry name" value="AdoMet_MTases"/>
    <property type="match status" value="1"/>
</dbReference>
<comment type="caution">
    <text evidence="10">The sequence shown here is derived from an EMBL/GenBank/DDBJ whole genome shotgun (WGS) entry which is preliminary data.</text>
</comment>
<feature type="region of interest" description="Disordered" evidence="8">
    <location>
        <begin position="200"/>
        <end position="253"/>
    </location>
</feature>
<evidence type="ECO:0000256" key="8">
    <source>
        <dbReference type="SAM" id="MobiDB-lite"/>
    </source>
</evidence>
<organism evidence="10 11">
    <name type="scientific">Humicola insolens</name>
    <name type="common">Soft-rot fungus</name>
    <dbReference type="NCBI Taxonomy" id="85995"/>
    <lineage>
        <taxon>Eukaryota</taxon>
        <taxon>Fungi</taxon>
        <taxon>Dikarya</taxon>
        <taxon>Ascomycota</taxon>
        <taxon>Pezizomycotina</taxon>
        <taxon>Sordariomycetes</taxon>
        <taxon>Sordariomycetidae</taxon>
        <taxon>Sordariales</taxon>
        <taxon>Chaetomiaceae</taxon>
        <taxon>Mycothermus</taxon>
    </lineage>
</organism>
<comment type="similarity">
    <text evidence="1">Belongs to the class I-like SAM-binding methyltransferase superfamily. RNA methyltransferase RlmE family.</text>
</comment>
<dbReference type="PANTHER" id="PTHR10920">
    <property type="entry name" value="RIBOSOMAL RNA METHYLTRANSFERASE"/>
    <property type="match status" value="1"/>
</dbReference>
<keyword evidence="7" id="KW-0175">Coiled coil</keyword>
<evidence type="ECO:0000256" key="2">
    <source>
        <dbReference type="ARBA" id="ARBA00022552"/>
    </source>
</evidence>